<sequence length="323" mass="35697">MPHNGKRSSNQIGRRKVLKLASVTSLGGLGATASAAASQYEPQVIRIRGRYESPITSSEAREGLERLVEKSPSAHSKALDTQGTSEFREGFETVEYVARIGSNGRVSQYYGGSSEATEASAHAKGKKKKDEFQTSEVTTSSPPVESGPEWDFIDDWQANETAHWGELNHNIEWYYVLEDSEVRNAFRSLIASSDDTINPYSRWIDTTHDWGESELGSESIHNAGPTTTHDEGYTVSIGYPAGGSLSWNAGGSGDVEQTLDNSDPSIDWHYGIPRNGTSWFYPGSHVVADQGSYGDKVITDRAEAIWGSVYTLRHNWHMSNYYW</sequence>
<accession>M0ASU4</accession>
<proteinExistence type="predicted"/>
<evidence type="ECO:0000256" key="1">
    <source>
        <dbReference type="SAM" id="MobiDB-lite"/>
    </source>
</evidence>
<dbReference type="AlphaFoldDB" id="M0ASU4"/>
<organism evidence="2 3">
    <name type="scientific">Natrialba asiatica (strain ATCC 700177 / DSM 12278 / JCM 9576 / FERM P-10747 / NBRC 102637 / 172P1)</name>
    <dbReference type="NCBI Taxonomy" id="29540"/>
    <lineage>
        <taxon>Archaea</taxon>
        <taxon>Methanobacteriati</taxon>
        <taxon>Methanobacteriota</taxon>
        <taxon>Stenosarchaea group</taxon>
        <taxon>Halobacteria</taxon>
        <taxon>Halobacteriales</taxon>
        <taxon>Natrialbaceae</taxon>
        <taxon>Natrialba</taxon>
    </lineage>
</organism>
<reference evidence="2 3" key="1">
    <citation type="journal article" date="2014" name="PLoS Genet.">
        <title>Phylogenetically driven sequencing of extremely halophilic archaea reveals strategies for static and dynamic osmo-response.</title>
        <authorList>
            <person name="Becker E.A."/>
            <person name="Seitzer P.M."/>
            <person name="Tritt A."/>
            <person name="Larsen D."/>
            <person name="Krusor M."/>
            <person name="Yao A.I."/>
            <person name="Wu D."/>
            <person name="Madern D."/>
            <person name="Eisen J.A."/>
            <person name="Darling A.E."/>
            <person name="Facciotti M.T."/>
        </authorList>
    </citation>
    <scope>NUCLEOTIDE SEQUENCE [LARGE SCALE GENOMIC DNA]</scope>
    <source>
        <strain evidence="2 3">DSM 12278</strain>
    </source>
</reference>
<evidence type="ECO:0000313" key="2">
    <source>
        <dbReference type="EMBL" id="ELZ01786.1"/>
    </source>
</evidence>
<dbReference type="InterPro" id="IPR006311">
    <property type="entry name" value="TAT_signal"/>
</dbReference>
<dbReference type="Proteomes" id="UP000011554">
    <property type="component" value="Unassembled WGS sequence"/>
</dbReference>
<dbReference type="PROSITE" id="PS51318">
    <property type="entry name" value="TAT"/>
    <property type="match status" value="1"/>
</dbReference>
<dbReference type="EMBL" id="AOIO01000023">
    <property type="protein sequence ID" value="ELZ01786.1"/>
    <property type="molecule type" value="Genomic_DNA"/>
</dbReference>
<dbReference type="OrthoDB" id="196922at2157"/>
<name>M0ASU4_NATA1</name>
<gene>
    <name evidence="2" type="ORF">C481_09707</name>
</gene>
<dbReference type="RefSeq" id="WP_006108976.1">
    <property type="nucleotide sequence ID" value="NZ_AOIO01000023.1"/>
</dbReference>
<feature type="region of interest" description="Disordered" evidence="1">
    <location>
        <begin position="57"/>
        <end position="83"/>
    </location>
</feature>
<feature type="region of interest" description="Disordered" evidence="1">
    <location>
        <begin position="119"/>
        <end position="151"/>
    </location>
</feature>
<feature type="compositionally biased region" description="Basic and acidic residues" evidence="1">
    <location>
        <begin position="59"/>
        <end position="69"/>
    </location>
</feature>
<comment type="caution">
    <text evidence="2">The sequence shown here is derived from an EMBL/GenBank/DDBJ whole genome shotgun (WGS) entry which is preliminary data.</text>
</comment>
<evidence type="ECO:0000313" key="3">
    <source>
        <dbReference type="Proteomes" id="UP000011554"/>
    </source>
</evidence>
<protein>
    <submittedName>
        <fullName evidence="2">Uncharacterized protein</fullName>
    </submittedName>
</protein>
<feature type="compositionally biased region" description="Polar residues" evidence="1">
    <location>
        <begin position="134"/>
        <end position="143"/>
    </location>
</feature>
<keyword evidence="3" id="KW-1185">Reference proteome</keyword>